<dbReference type="Pfam" id="PF02826">
    <property type="entry name" value="2-Hacid_dh_C"/>
    <property type="match status" value="1"/>
</dbReference>
<comment type="similarity">
    <text evidence="2">Belongs to the D-isomer specific 2-hydroxyacid dehydrogenase family.</text>
</comment>
<evidence type="ECO:0000313" key="6">
    <source>
        <dbReference type="Proteomes" id="UP000818624"/>
    </source>
</evidence>
<dbReference type="PROSITE" id="PS00671">
    <property type="entry name" value="D_2_HYDROXYACID_DH_3"/>
    <property type="match status" value="1"/>
</dbReference>
<feature type="domain" description="D-isomer specific 2-hydroxyacid dehydrogenase catalytic" evidence="3">
    <location>
        <begin position="89"/>
        <end position="366"/>
    </location>
</feature>
<dbReference type="InterPro" id="IPR029752">
    <property type="entry name" value="D-isomer_DH_CS1"/>
</dbReference>
<evidence type="ECO:0000259" key="3">
    <source>
        <dbReference type="Pfam" id="PF00389"/>
    </source>
</evidence>
<dbReference type="CDD" id="cd12168">
    <property type="entry name" value="Mand_dh_like"/>
    <property type="match status" value="1"/>
</dbReference>
<evidence type="ECO:0000256" key="1">
    <source>
        <dbReference type="ARBA" id="ARBA00023002"/>
    </source>
</evidence>
<dbReference type="InterPro" id="IPR036291">
    <property type="entry name" value="NAD(P)-bd_dom_sf"/>
</dbReference>
<dbReference type="PROSITE" id="PS00670">
    <property type="entry name" value="D_2_HYDROXYACID_DH_2"/>
    <property type="match status" value="1"/>
</dbReference>
<keyword evidence="1 2" id="KW-0560">Oxidoreductase</keyword>
<gene>
    <name evidence="5" type="ORF">GLX27_000013</name>
</gene>
<evidence type="ECO:0000313" key="5">
    <source>
        <dbReference type="EMBL" id="WFD45393.1"/>
    </source>
</evidence>
<sequence length="374" mass="40368">MFVRAAPCAVRRARFWTPPVRALATASRPKVLLLDEIQLATKDLDRLAQTADVLRNDTQSRDEFLAAVGPGGKYADIRGLYRHFGGARSVRITGRFDEELVDKLPASLKFIVHNGAGYDQLDIPALTAKGIQAANVPTVVNEASADTALFLLIGAMRRFPLAMAHLRAGSFNQQFPFRTASDPEGKVLGIVGAGGIGQALAKKAANALGMHVIYHNRRQLSNEQETAGMPSGTRMNYCASLDELLAKSDAVSLNCPLTPETRHLISDAQFAKMKRTAVLINTARGPVVDEEALVRALQQETIAGAGLDVYEHEPKVGEALRALGETRALLLPHVGTLSLQTQTAMEAACIDNLLHGLATGKLRYTVREQEGVAF</sequence>
<reference evidence="5 6" key="1">
    <citation type="journal article" date="2020" name="Elife">
        <title>Loss of centromere function drives karyotype evolution in closely related Malassezia species.</title>
        <authorList>
            <person name="Sankaranarayanan S.R."/>
            <person name="Ianiri G."/>
            <person name="Coelho M.A."/>
            <person name="Reza M.H."/>
            <person name="Thimmappa B.C."/>
            <person name="Ganguly P."/>
            <person name="Vadnala R.N."/>
            <person name="Sun S."/>
            <person name="Siddharthan R."/>
            <person name="Tellgren-Roth C."/>
            <person name="Dawson T.L."/>
            <person name="Heitman J."/>
            <person name="Sanyal K."/>
        </authorList>
    </citation>
    <scope>NUCLEOTIDE SEQUENCE [LARGE SCALE GENOMIC DNA]</scope>
    <source>
        <strain evidence="5">CBS14141</strain>
    </source>
</reference>
<dbReference type="EMBL" id="CP046234">
    <property type="protein sequence ID" value="WFD45393.1"/>
    <property type="molecule type" value="Genomic_DNA"/>
</dbReference>
<dbReference type="InterPro" id="IPR029753">
    <property type="entry name" value="D-isomer_DH_CS"/>
</dbReference>
<dbReference type="Proteomes" id="UP000818624">
    <property type="component" value="Chromosome 1"/>
</dbReference>
<evidence type="ECO:0000256" key="2">
    <source>
        <dbReference type="RuleBase" id="RU003719"/>
    </source>
</evidence>
<dbReference type="InterPro" id="IPR006139">
    <property type="entry name" value="D-isomer_2_OHA_DH_cat_dom"/>
</dbReference>
<dbReference type="EC" id="1.1.1.26" evidence="5"/>
<protein>
    <submittedName>
        <fullName evidence="5">Glyoxylate reductase</fullName>
        <ecNumber evidence="5">1.1.1.26</ecNumber>
    </submittedName>
</protein>
<dbReference type="PROSITE" id="PS00065">
    <property type="entry name" value="D_2_HYDROXYACID_DH_1"/>
    <property type="match status" value="1"/>
</dbReference>
<dbReference type="Pfam" id="PF00389">
    <property type="entry name" value="2-Hacid_dh"/>
    <property type="match status" value="1"/>
</dbReference>
<dbReference type="SUPFAM" id="SSF51735">
    <property type="entry name" value="NAD(P)-binding Rossmann-fold domains"/>
    <property type="match status" value="1"/>
</dbReference>
<keyword evidence="6" id="KW-1185">Reference proteome</keyword>
<dbReference type="PANTHER" id="PTHR10996:SF289">
    <property type="entry name" value="2-HYDROXYACID DEHYDROGENASE"/>
    <property type="match status" value="1"/>
</dbReference>
<dbReference type="SUPFAM" id="SSF52283">
    <property type="entry name" value="Formate/glycerate dehydrogenase catalytic domain-like"/>
    <property type="match status" value="1"/>
</dbReference>
<dbReference type="GO" id="GO:0047964">
    <property type="term" value="F:glyoxylate reductase (NADH) activity"/>
    <property type="evidence" value="ECO:0007669"/>
    <property type="project" value="UniProtKB-EC"/>
</dbReference>
<name>A0ABY8ELY6_MALFU</name>
<dbReference type="PANTHER" id="PTHR10996">
    <property type="entry name" value="2-HYDROXYACID DEHYDROGENASE-RELATED"/>
    <property type="match status" value="1"/>
</dbReference>
<organism evidence="5 6">
    <name type="scientific">Malassezia furfur</name>
    <name type="common">Pityriasis versicolor infection agent</name>
    <name type="synonym">Pityrosporum furfur</name>
    <dbReference type="NCBI Taxonomy" id="55194"/>
    <lineage>
        <taxon>Eukaryota</taxon>
        <taxon>Fungi</taxon>
        <taxon>Dikarya</taxon>
        <taxon>Basidiomycota</taxon>
        <taxon>Ustilaginomycotina</taxon>
        <taxon>Malasseziomycetes</taxon>
        <taxon>Malasseziales</taxon>
        <taxon>Malasseziaceae</taxon>
        <taxon>Malassezia</taxon>
    </lineage>
</organism>
<dbReference type="Gene3D" id="3.40.50.720">
    <property type="entry name" value="NAD(P)-binding Rossmann-like Domain"/>
    <property type="match status" value="2"/>
</dbReference>
<dbReference type="InterPro" id="IPR006140">
    <property type="entry name" value="D-isomer_DH_NAD-bd"/>
</dbReference>
<evidence type="ECO:0000259" key="4">
    <source>
        <dbReference type="Pfam" id="PF02826"/>
    </source>
</evidence>
<dbReference type="InterPro" id="IPR050223">
    <property type="entry name" value="D-isomer_2-hydroxyacid_DH"/>
</dbReference>
<accession>A0ABY8ELY6</accession>
<proteinExistence type="inferred from homology"/>
<feature type="domain" description="D-isomer specific 2-hydroxyacid dehydrogenase NAD-binding" evidence="4">
    <location>
        <begin position="150"/>
        <end position="335"/>
    </location>
</feature>